<dbReference type="EMBL" id="CP048110">
    <property type="protein sequence ID" value="QHS50042.1"/>
    <property type="molecule type" value="Genomic_DNA"/>
</dbReference>
<organism evidence="1 2">
    <name type="scientific">Klebsiella michiganensis</name>
    <dbReference type="NCBI Taxonomy" id="1134687"/>
    <lineage>
        <taxon>Bacteria</taxon>
        <taxon>Pseudomonadati</taxon>
        <taxon>Pseudomonadota</taxon>
        <taxon>Gammaproteobacteria</taxon>
        <taxon>Enterobacterales</taxon>
        <taxon>Enterobacteriaceae</taxon>
        <taxon>Klebsiella/Raoultella group</taxon>
        <taxon>Klebsiella</taxon>
    </lineage>
</organism>
<protein>
    <recommendedName>
        <fullName evidence="3">DUF1868 domain-containing protein</fullName>
    </recommendedName>
</protein>
<dbReference type="SUPFAM" id="SSF55144">
    <property type="entry name" value="LigT-like"/>
    <property type="match status" value="1"/>
</dbReference>
<gene>
    <name evidence="1" type="ORF">GW952_30975</name>
</gene>
<evidence type="ECO:0008006" key="3">
    <source>
        <dbReference type="Google" id="ProtNLM"/>
    </source>
</evidence>
<sequence length="227" mass="26143">MSMDFIKNSTNNKLELQESWIAQKNDFNIIDVSLCAGQIIIPGKDDEVFIHFNEVLDKFIFQLSSLFPFITFTEKNMLHSTLLTIFNGKEDKFTKNKLELLKLCTSIKKGFRRFSPLTITFKDVLLTSNGSIIILGESQKLSEFRGVVYNKYDTDEELRKNIIHITLGRLLQDESFDNINNVNSFLQMKGSLSLPPVIINHPKFIISRDLHCSIIDKELSIEFNSLE</sequence>
<name>A0A6P1V7H4_9ENTR</name>
<evidence type="ECO:0000313" key="1">
    <source>
        <dbReference type="EMBL" id="QHS50042.1"/>
    </source>
</evidence>
<geneLocation type="plasmid" evidence="1">
    <name>unnamed2</name>
</geneLocation>
<dbReference type="AlphaFoldDB" id="A0A6P1V7H4"/>
<dbReference type="Proteomes" id="UP000464389">
    <property type="component" value="Plasmid unnamed2"/>
</dbReference>
<dbReference type="InterPro" id="IPR009097">
    <property type="entry name" value="Cyclic_Pdiesterase"/>
</dbReference>
<dbReference type="RefSeq" id="WP_162122818.1">
    <property type="nucleotide sequence ID" value="NZ_CP048110.1"/>
</dbReference>
<evidence type="ECO:0000313" key="2">
    <source>
        <dbReference type="Proteomes" id="UP000464389"/>
    </source>
</evidence>
<keyword evidence="1" id="KW-0614">Plasmid</keyword>
<accession>A0A6P1V7H4</accession>
<reference evidence="1 2" key="1">
    <citation type="submission" date="2020-01" db="EMBL/GenBank/DDBJ databases">
        <title>Bactrocera dorsalis gut bacteria genome.</title>
        <authorList>
            <person name="Zhang H."/>
            <person name="Cai Z."/>
        </authorList>
    </citation>
    <scope>NUCLEOTIDE SEQUENCE [LARGE SCALE GENOMIC DNA]</scope>
    <source>
        <strain evidence="1 2">BD177</strain>
        <plasmid evidence="1 2">unnamed2</plasmid>
    </source>
</reference>
<proteinExistence type="predicted"/>